<proteinExistence type="predicted"/>
<dbReference type="InterPro" id="IPR002110">
    <property type="entry name" value="Ankyrin_rpt"/>
</dbReference>
<name>A0A409XIP6_PSICY</name>
<dbReference type="PROSITE" id="PS50297">
    <property type="entry name" value="ANK_REP_REGION"/>
    <property type="match status" value="1"/>
</dbReference>
<evidence type="ECO:0000256" key="4">
    <source>
        <dbReference type="SAM" id="Phobius"/>
    </source>
</evidence>
<dbReference type="OrthoDB" id="2891447at2759"/>
<dbReference type="PANTHER" id="PTHR24173:SF74">
    <property type="entry name" value="ANKYRIN REPEAT DOMAIN-CONTAINING PROTEIN 16"/>
    <property type="match status" value="1"/>
</dbReference>
<dbReference type="STRING" id="93625.A0A409XIP6"/>
<keyword evidence="6" id="KW-1185">Reference proteome</keyword>
<dbReference type="EMBL" id="NHYD01001583">
    <property type="protein sequence ID" value="PPQ90645.1"/>
    <property type="molecule type" value="Genomic_DNA"/>
</dbReference>
<sequence length="542" mass="60955">ASPSKLYPYNALLTRIAAPITETHPDARVILESFIEGQKAPSYNGIENGQEPPKPIDRYPQCSEIGSSSSSSHDSFPLISVKQAIVEELFNAIAREDNETIRLLIQHNIVTANTTHRTGQTPLLQAVSVKNVFIVKQLLDLGADPNALGQLQHVNSQDTLRTPLMVAASIGSLPLVKLLFEPPYSADDTIIAPDGQIALRLAAENGHRAIVEYLPSRRIGHFLRFKTRNAKNIARAKKAAQAIVSFIKFFIWEIPKFFLWSVPKHVVVLPVVKSCKYCWSNRKVFGSWCKRKAVEVPKKVWKTIKKVPRAIGVAGKGVWKFGTVTLPGWLADLANWIWQLLTKRIPTAIFNAFKWLWQVIKKVPKATADMGRASWKFVTVTLAGWLKNITIWIWKLITKRIPKAIIIMLKWLWSGAKASGRAIWSVVLKFVSLLHTIFSAITTFFRNVTLRDVWNTFCDFLSAVFITVPKTLWSWIANLGTASYKVMVALFGCLGGLVWWICAGVVEIVIYIPRECWTILQSMWNSVAGGAHEVWVWINPKA</sequence>
<dbReference type="Proteomes" id="UP000283269">
    <property type="component" value="Unassembled WGS sequence"/>
</dbReference>
<feature type="transmembrane region" description="Helical" evidence="4">
    <location>
        <begin position="488"/>
        <end position="512"/>
    </location>
</feature>
<dbReference type="Pfam" id="PF12796">
    <property type="entry name" value="Ank_2"/>
    <property type="match status" value="2"/>
</dbReference>
<dbReference type="InParanoid" id="A0A409XIP6"/>
<evidence type="ECO:0000256" key="1">
    <source>
        <dbReference type="ARBA" id="ARBA00022737"/>
    </source>
</evidence>
<accession>A0A409XIP6</accession>
<dbReference type="PROSITE" id="PS50088">
    <property type="entry name" value="ANK_REPEAT"/>
    <property type="match status" value="1"/>
</dbReference>
<feature type="repeat" description="ANK" evidence="3">
    <location>
        <begin position="118"/>
        <end position="150"/>
    </location>
</feature>
<feature type="transmembrane region" description="Helical" evidence="4">
    <location>
        <begin position="457"/>
        <end position="476"/>
    </location>
</feature>
<dbReference type="Gene3D" id="1.25.40.20">
    <property type="entry name" value="Ankyrin repeat-containing domain"/>
    <property type="match status" value="1"/>
</dbReference>
<keyword evidence="4" id="KW-0812">Transmembrane</keyword>
<evidence type="ECO:0000256" key="2">
    <source>
        <dbReference type="ARBA" id="ARBA00023043"/>
    </source>
</evidence>
<feature type="transmembrane region" description="Helical" evidence="4">
    <location>
        <begin position="422"/>
        <end position="445"/>
    </location>
</feature>
<dbReference type="SMART" id="SM00248">
    <property type="entry name" value="ANK"/>
    <property type="match status" value="3"/>
</dbReference>
<organism evidence="5 6">
    <name type="scientific">Psilocybe cyanescens</name>
    <dbReference type="NCBI Taxonomy" id="93625"/>
    <lineage>
        <taxon>Eukaryota</taxon>
        <taxon>Fungi</taxon>
        <taxon>Dikarya</taxon>
        <taxon>Basidiomycota</taxon>
        <taxon>Agaricomycotina</taxon>
        <taxon>Agaricomycetes</taxon>
        <taxon>Agaricomycetidae</taxon>
        <taxon>Agaricales</taxon>
        <taxon>Agaricineae</taxon>
        <taxon>Strophariaceae</taxon>
        <taxon>Psilocybe</taxon>
    </lineage>
</organism>
<evidence type="ECO:0000256" key="3">
    <source>
        <dbReference type="PROSITE-ProRule" id="PRU00023"/>
    </source>
</evidence>
<dbReference type="PANTHER" id="PTHR24173">
    <property type="entry name" value="ANKYRIN REPEAT CONTAINING"/>
    <property type="match status" value="1"/>
</dbReference>
<comment type="caution">
    <text evidence="5">The sequence shown here is derived from an EMBL/GenBank/DDBJ whole genome shotgun (WGS) entry which is preliminary data.</text>
</comment>
<gene>
    <name evidence="5" type="ORF">CVT25_006628</name>
</gene>
<evidence type="ECO:0000313" key="5">
    <source>
        <dbReference type="EMBL" id="PPQ90645.1"/>
    </source>
</evidence>
<dbReference type="InterPro" id="IPR036770">
    <property type="entry name" value="Ankyrin_rpt-contain_sf"/>
</dbReference>
<evidence type="ECO:0000313" key="6">
    <source>
        <dbReference type="Proteomes" id="UP000283269"/>
    </source>
</evidence>
<keyword evidence="1" id="KW-0677">Repeat</keyword>
<feature type="non-terminal residue" evidence="5">
    <location>
        <position position="1"/>
    </location>
</feature>
<keyword evidence="4" id="KW-1133">Transmembrane helix</keyword>
<keyword evidence="2 3" id="KW-0040">ANK repeat</keyword>
<keyword evidence="4" id="KW-0472">Membrane</keyword>
<dbReference type="SUPFAM" id="SSF48403">
    <property type="entry name" value="Ankyrin repeat"/>
    <property type="match status" value="1"/>
</dbReference>
<dbReference type="AlphaFoldDB" id="A0A409XIP6"/>
<protein>
    <submittedName>
        <fullName evidence="5">Uncharacterized protein</fullName>
    </submittedName>
</protein>
<reference evidence="5 6" key="1">
    <citation type="journal article" date="2018" name="Evol. Lett.">
        <title>Horizontal gene cluster transfer increased hallucinogenic mushroom diversity.</title>
        <authorList>
            <person name="Reynolds H.T."/>
            <person name="Vijayakumar V."/>
            <person name="Gluck-Thaler E."/>
            <person name="Korotkin H.B."/>
            <person name="Matheny P.B."/>
            <person name="Slot J.C."/>
        </authorList>
    </citation>
    <scope>NUCLEOTIDE SEQUENCE [LARGE SCALE GENOMIC DNA]</scope>
    <source>
        <strain evidence="5 6">2631</strain>
    </source>
</reference>